<proteinExistence type="predicted"/>
<evidence type="ECO:0000313" key="1">
    <source>
        <dbReference type="EMBL" id="CAF1918719.1"/>
    </source>
</evidence>
<organism evidence="1">
    <name type="scientific">Brassica napus</name>
    <name type="common">Rape</name>
    <dbReference type="NCBI Taxonomy" id="3708"/>
    <lineage>
        <taxon>Eukaryota</taxon>
        <taxon>Viridiplantae</taxon>
        <taxon>Streptophyta</taxon>
        <taxon>Embryophyta</taxon>
        <taxon>Tracheophyta</taxon>
        <taxon>Spermatophyta</taxon>
        <taxon>Magnoliopsida</taxon>
        <taxon>eudicotyledons</taxon>
        <taxon>Gunneridae</taxon>
        <taxon>Pentapetalae</taxon>
        <taxon>rosids</taxon>
        <taxon>malvids</taxon>
        <taxon>Brassicales</taxon>
        <taxon>Brassicaceae</taxon>
        <taxon>Brassiceae</taxon>
        <taxon>Brassica</taxon>
    </lineage>
</organism>
<accession>A0A816KAW5</accession>
<reference evidence="1" key="1">
    <citation type="submission" date="2021-01" db="EMBL/GenBank/DDBJ databases">
        <authorList>
            <consortium name="Genoscope - CEA"/>
            <person name="William W."/>
        </authorList>
    </citation>
    <scope>NUCLEOTIDE SEQUENCE</scope>
</reference>
<gene>
    <name evidence="1" type="ORF">DARMORV10_C02P44030.1</name>
</gene>
<name>A0A816KAW5_BRANA</name>
<dbReference type="AlphaFoldDB" id="A0A816KAW5"/>
<dbReference type="Proteomes" id="UP001295469">
    <property type="component" value="Chromosome C02"/>
</dbReference>
<dbReference type="EMBL" id="HG994366">
    <property type="protein sequence ID" value="CAF1918719.1"/>
    <property type="molecule type" value="Genomic_DNA"/>
</dbReference>
<sequence>MMGNRTNDAAMTTLALLQSDYPLALDLFCNSSYIIALGL</sequence>
<protein>
    <submittedName>
        <fullName evidence="1">(rape) hypothetical protein</fullName>
    </submittedName>
</protein>